<keyword evidence="3" id="KW-1185">Reference proteome</keyword>
<feature type="compositionally biased region" description="Polar residues" evidence="1">
    <location>
        <begin position="263"/>
        <end position="273"/>
    </location>
</feature>
<comment type="caution">
    <text evidence="2">The sequence shown here is derived from an EMBL/GenBank/DDBJ whole genome shotgun (WGS) entry which is preliminary data.</text>
</comment>
<reference evidence="2 3" key="1">
    <citation type="submission" date="2024-08" db="EMBL/GenBank/DDBJ databases">
        <title>Gnathostoma spinigerum genome.</title>
        <authorList>
            <person name="Gonzalez-Bertolin B."/>
            <person name="Monzon S."/>
            <person name="Zaballos A."/>
            <person name="Jimenez P."/>
            <person name="Dekumyoy P."/>
            <person name="Varona S."/>
            <person name="Cuesta I."/>
            <person name="Sumanam S."/>
            <person name="Adisakwattana P."/>
            <person name="Gasser R.B."/>
            <person name="Hernandez-Gonzalez A."/>
            <person name="Young N.D."/>
            <person name="Perteguer M.J."/>
        </authorList>
    </citation>
    <scope>NUCLEOTIDE SEQUENCE [LARGE SCALE GENOMIC DNA]</scope>
    <source>
        <strain evidence="2">AL3</strain>
        <tissue evidence="2">Liver</tissue>
    </source>
</reference>
<evidence type="ECO:0000313" key="2">
    <source>
        <dbReference type="EMBL" id="MFH4981906.1"/>
    </source>
</evidence>
<proteinExistence type="predicted"/>
<accession>A0ABD6EPZ7</accession>
<evidence type="ECO:0000256" key="1">
    <source>
        <dbReference type="SAM" id="MobiDB-lite"/>
    </source>
</evidence>
<feature type="compositionally biased region" description="Low complexity" evidence="1">
    <location>
        <begin position="205"/>
        <end position="219"/>
    </location>
</feature>
<evidence type="ECO:0000313" key="3">
    <source>
        <dbReference type="Proteomes" id="UP001608902"/>
    </source>
</evidence>
<name>A0ABD6EPZ7_9BILA</name>
<feature type="compositionally biased region" description="Low complexity" evidence="1">
    <location>
        <begin position="315"/>
        <end position="336"/>
    </location>
</feature>
<feature type="region of interest" description="Disordered" evidence="1">
    <location>
        <begin position="309"/>
        <end position="344"/>
    </location>
</feature>
<dbReference type="EMBL" id="JBGFUD010008135">
    <property type="protein sequence ID" value="MFH4981906.1"/>
    <property type="molecule type" value="Genomic_DNA"/>
</dbReference>
<feature type="compositionally biased region" description="Polar residues" evidence="1">
    <location>
        <begin position="177"/>
        <end position="196"/>
    </location>
</feature>
<dbReference type="AlphaFoldDB" id="A0ABD6EPZ7"/>
<sequence>MDTQSQNITQQRLLAAALLQLEQAGAASWPLKDESLLKFATKPAPSLASIKHPTATPSQLSVPTGNMCQGCVQVKQEVEAMKRNFEKNIQALVYHVKMTTGSELPISNNLLDFNVTARTHGNTRECAAAVHPLPTCTMPIPFLPWNPWLLPSVNAANTSTILPPSICERSPVDVTKRWSSPSSMDSGQKTDTSAGELSNVDPTGVESTESSSVSSSASTRRMESSPEIIPHGLASPWDALGSLNPLAFQQHLMHQLVVNGQNAQQQQSLSGHNLSRLGRPASEQIQKSGEETLIKNQFTNDLEQASGLSNVSSTQSLLQVRDQRDQQQPPRTPSQQHCSKQDMQNVRKSCFDSIVKY</sequence>
<organism evidence="2 3">
    <name type="scientific">Gnathostoma spinigerum</name>
    <dbReference type="NCBI Taxonomy" id="75299"/>
    <lineage>
        <taxon>Eukaryota</taxon>
        <taxon>Metazoa</taxon>
        <taxon>Ecdysozoa</taxon>
        <taxon>Nematoda</taxon>
        <taxon>Chromadorea</taxon>
        <taxon>Rhabditida</taxon>
        <taxon>Spirurina</taxon>
        <taxon>Gnathostomatomorpha</taxon>
        <taxon>Gnathostomatoidea</taxon>
        <taxon>Gnathostomatidae</taxon>
        <taxon>Gnathostoma</taxon>
    </lineage>
</organism>
<feature type="region of interest" description="Disordered" evidence="1">
    <location>
        <begin position="173"/>
        <end position="225"/>
    </location>
</feature>
<protein>
    <submittedName>
        <fullName evidence="2">Uncharacterized protein</fullName>
    </submittedName>
</protein>
<feature type="region of interest" description="Disordered" evidence="1">
    <location>
        <begin position="263"/>
        <end position="284"/>
    </location>
</feature>
<dbReference type="Proteomes" id="UP001608902">
    <property type="component" value="Unassembled WGS sequence"/>
</dbReference>
<gene>
    <name evidence="2" type="ORF">AB6A40_008615</name>
</gene>